<feature type="compositionally biased region" description="Polar residues" evidence="1">
    <location>
        <begin position="664"/>
        <end position="692"/>
    </location>
</feature>
<proteinExistence type="predicted"/>
<name>A0A5C3EVH2_9BASI</name>
<feature type="compositionally biased region" description="Low complexity" evidence="1">
    <location>
        <begin position="1038"/>
        <end position="1051"/>
    </location>
</feature>
<dbReference type="OrthoDB" id="2552999at2759"/>
<gene>
    <name evidence="2" type="ORF">PSFLO_00968</name>
</gene>
<feature type="compositionally biased region" description="Low complexity" evidence="1">
    <location>
        <begin position="408"/>
        <end position="425"/>
    </location>
</feature>
<dbReference type="EMBL" id="OOIP01000002">
    <property type="protein sequence ID" value="SPO35497.1"/>
    <property type="molecule type" value="Genomic_DNA"/>
</dbReference>
<feature type="compositionally biased region" description="Low complexity" evidence="1">
    <location>
        <begin position="901"/>
        <end position="919"/>
    </location>
</feature>
<dbReference type="Proteomes" id="UP000323386">
    <property type="component" value="Unassembled WGS sequence"/>
</dbReference>
<feature type="region of interest" description="Disordered" evidence="1">
    <location>
        <begin position="147"/>
        <end position="172"/>
    </location>
</feature>
<feature type="compositionally biased region" description="Low complexity" evidence="1">
    <location>
        <begin position="761"/>
        <end position="771"/>
    </location>
</feature>
<sequence length="1357" mass="138913">MTSLTTMFIVGKDEYVEFNESMGSKAFLEHIWDQSQTPLESRGRSGPGRSRRSASVPRSATADPSCRESSDPFHLRTYSPADVSAGHLHSTGARISPTPPPRIEFPTVYRVKGKGNTYRSSGKYISWDELARLNPLAVKAPPSLEEFQARGGQVGSGPRLKPGELLRRDEPMARIRKQASLVASKEFSEEDGWIGGSSASIYATAKPATPSPSNSSSDRKKQSTSTTPLQQPETPERRVQPPSPSSKPKSLFERLGIDEMTTPPPKATEPRQLRTTPSPGIRRPGAKIPSPLPLTSPARNNGPLSPGGAQTPLSASHPPPETPLKMSHRGGPQTPATPHHPLYAYSHRNDEDAARASGLGLGLTPHKPTIPLAHLGSPETRAGLVHDPAAPYTQSSDGSPSNAMKPEGAAPASAAGSTTSSTAGSQIEAMLERLRKARTGLGTEASMWAPKIASGTAPEPSSQPSSASKKSRSGTSGVAAAADKLSSAMGSGRNGESPAASGRRKPGHRHNGLQLSLGQGIEVMQNLDEKAEDELLGGKEERNDADVDGWLGNIVPPTPALGADSPQFDGGADGNERGSGSFWGTVASSPEAPRASLLSSRPSSRGKPNGTGHFGLQEVWSGDDDDEEDAFGRAANGQLRSNRNDATVAPSASQSQRAPPPSLSFKSKTPSPSRSQLDTSGAQDTTRLSPSPSALGAPRSRDGARSPSSRLSPSSLPSPLDDSDGDADVEDDADRASHNSRRSKPRSSPSNRNGRYDDGSSKGASSDAGRSQKGKRDASERKRGRRSSQSQETKGRDAADATSSDQKHSEVSPAKTPVLAAEESTGKAQEASPTLRGDSTEAALATGPKDAEPDAPTDSGTPGDARGSTPPAPSTDLPSSKTAEVEPAGTATEVTTSSDLAESSAVKEVSESESTSSKTVPRSESGIDWAADDDDIDDTLPDLDDWGITIPPTPSSKSTAQFASPSTSKPASEASTASVVAKGVERPHPQPPPQKPRAADRSGAGEARGPAWKRAERPPAPSALDSRKAQEPPKGPLGIRIAGRAAAAAAGDRTETAKPAARKELLDGARHSMHAQNGRPAEAAGAPAKSQPPPAATPYGRWKSGSGAAANPARGDAAAPATMPNPAEDAGITIKGSGKRHAPPVSPSSAAAAAPAAPATDNGKHPTASSKGTLEAAGAFRRDRAAVRPRVAADSGAFARLVGGSVGSSASAGAAAAANGKHAPSVAAAAAKATARTPSPPPVAAAAATPKKEMGAAASMHAPRPASATSTSALDSAIVSAAAPAPSPAAKIAVRLPGSQAPKVNETSATAAVVGDAKSPRMPHGFEHVNGRRKSSGGRSGGGRSGGGRGGGGKKKR</sequence>
<evidence type="ECO:0000313" key="2">
    <source>
        <dbReference type="EMBL" id="SPO35497.1"/>
    </source>
</evidence>
<evidence type="ECO:0000256" key="1">
    <source>
        <dbReference type="SAM" id="MobiDB-lite"/>
    </source>
</evidence>
<feature type="compositionally biased region" description="Low complexity" evidence="1">
    <location>
        <begin position="1228"/>
        <end position="1237"/>
    </location>
</feature>
<evidence type="ECO:0000313" key="3">
    <source>
        <dbReference type="Proteomes" id="UP000323386"/>
    </source>
</evidence>
<feature type="compositionally biased region" description="Acidic residues" evidence="1">
    <location>
        <begin position="721"/>
        <end position="733"/>
    </location>
</feature>
<feature type="region of interest" description="Disordered" evidence="1">
    <location>
        <begin position="203"/>
        <end position="1194"/>
    </location>
</feature>
<feature type="compositionally biased region" description="Basic and acidic residues" evidence="1">
    <location>
        <begin position="65"/>
        <end position="74"/>
    </location>
</feature>
<feature type="region of interest" description="Disordered" evidence="1">
    <location>
        <begin position="1298"/>
        <end position="1357"/>
    </location>
</feature>
<feature type="compositionally biased region" description="Low complexity" evidence="1">
    <location>
        <begin position="460"/>
        <end position="477"/>
    </location>
</feature>
<feature type="compositionally biased region" description="Basic and acidic residues" evidence="1">
    <location>
        <begin position="793"/>
        <end position="810"/>
    </location>
</feature>
<feature type="compositionally biased region" description="Polar residues" evidence="1">
    <location>
        <begin position="223"/>
        <end position="233"/>
    </location>
</feature>
<feature type="compositionally biased region" description="Low complexity" evidence="1">
    <location>
        <begin position="1147"/>
        <end position="1159"/>
    </location>
</feature>
<feature type="region of interest" description="Disordered" evidence="1">
    <location>
        <begin position="1228"/>
        <end position="1273"/>
    </location>
</feature>
<feature type="compositionally biased region" description="Polar residues" evidence="1">
    <location>
        <begin position="955"/>
        <end position="978"/>
    </location>
</feature>
<feature type="compositionally biased region" description="Polar residues" evidence="1">
    <location>
        <begin position="392"/>
        <end position="402"/>
    </location>
</feature>
<feature type="compositionally biased region" description="Low complexity" evidence="1">
    <location>
        <begin position="1107"/>
        <end position="1121"/>
    </location>
</feature>
<organism evidence="2 3">
    <name type="scientific">Pseudozyma flocculosa</name>
    <dbReference type="NCBI Taxonomy" id="84751"/>
    <lineage>
        <taxon>Eukaryota</taxon>
        <taxon>Fungi</taxon>
        <taxon>Dikarya</taxon>
        <taxon>Basidiomycota</taxon>
        <taxon>Ustilaginomycotina</taxon>
        <taxon>Ustilaginomycetes</taxon>
        <taxon>Ustilaginales</taxon>
        <taxon>Ustilaginaceae</taxon>
        <taxon>Pseudozyma</taxon>
    </lineage>
</organism>
<feature type="compositionally biased region" description="Gly residues" evidence="1">
    <location>
        <begin position="1338"/>
        <end position="1351"/>
    </location>
</feature>
<keyword evidence="3" id="KW-1185">Reference proteome</keyword>
<feature type="compositionally biased region" description="Low complexity" evidence="1">
    <location>
        <begin position="705"/>
        <end position="720"/>
    </location>
</feature>
<accession>A0A5C3EVH2</accession>
<feature type="compositionally biased region" description="Basic residues" evidence="1">
    <location>
        <begin position="502"/>
        <end position="511"/>
    </location>
</feature>
<reference evidence="2 3" key="1">
    <citation type="submission" date="2018-03" db="EMBL/GenBank/DDBJ databases">
        <authorList>
            <person name="Guldener U."/>
        </authorList>
    </citation>
    <scope>NUCLEOTIDE SEQUENCE [LARGE SCALE GENOMIC DNA]</scope>
    <source>
        <strain evidence="2 3">DAOM196992</strain>
    </source>
</reference>
<feature type="compositionally biased region" description="Basic and acidic residues" evidence="1">
    <location>
        <begin position="161"/>
        <end position="172"/>
    </location>
</feature>
<feature type="region of interest" description="Disordered" evidence="1">
    <location>
        <begin position="34"/>
        <end position="106"/>
    </location>
</feature>
<feature type="compositionally biased region" description="Basic and acidic residues" evidence="1">
    <location>
        <begin position="1052"/>
        <end position="1070"/>
    </location>
</feature>
<feature type="compositionally biased region" description="Acidic residues" evidence="1">
    <location>
        <begin position="930"/>
        <end position="945"/>
    </location>
</feature>
<protein>
    <submittedName>
        <fullName evidence="2">Uncharacterized protein</fullName>
    </submittedName>
</protein>
<feature type="compositionally biased region" description="Low complexity" evidence="1">
    <location>
        <begin position="592"/>
        <end position="605"/>
    </location>
</feature>
<feature type="compositionally biased region" description="Basic and acidic residues" evidence="1">
    <location>
        <begin position="536"/>
        <end position="545"/>
    </location>
</feature>